<gene>
    <name evidence="1" type="ORF">Pr1d_00430</name>
</gene>
<keyword evidence="2" id="KW-1185">Reference proteome</keyword>
<dbReference type="EMBL" id="CP042913">
    <property type="protein sequence ID" value="QEG32783.1"/>
    <property type="molecule type" value="Genomic_DNA"/>
</dbReference>
<evidence type="ECO:0000313" key="2">
    <source>
        <dbReference type="Proteomes" id="UP000323917"/>
    </source>
</evidence>
<dbReference type="OrthoDB" id="9884441at2"/>
<reference evidence="1 2" key="1">
    <citation type="submission" date="2019-08" db="EMBL/GenBank/DDBJ databases">
        <title>Deep-cultivation of Planctomycetes and their phenomic and genomic characterization uncovers novel biology.</title>
        <authorList>
            <person name="Wiegand S."/>
            <person name="Jogler M."/>
            <person name="Boedeker C."/>
            <person name="Pinto D."/>
            <person name="Vollmers J."/>
            <person name="Rivas-Marin E."/>
            <person name="Kohn T."/>
            <person name="Peeters S.H."/>
            <person name="Heuer A."/>
            <person name="Rast P."/>
            <person name="Oberbeckmann S."/>
            <person name="Bunk B."/>
            <person name="Jeske O."/>
            <person name="Meyerdierks A."/>
            <person name="Storesund J.E."/>
            <person name="Kallscheuer N."/>
            <person name="Luecker S."/>
            <person name="Lage O.M."/>
            <person name="Pohl T."/>
            <person name="Merkel B.J."/>
            <person name="Hornburger P."/>
            <person name="Mueller R.-W."/>
            <person name="Bruemmer F."/>
            <person name="Labrenz M."/>
            <person name="Spormann A.M."/>
            <person name="Op den Camp H."/>
            <person name="Overmann J."/>
            <person name="Amann R."/>
            <person name="Jetten M.S.M."/>
            <person name="Mascher T."/>
            <person name="Medema M.H."/>
            <person name="Devos D.P."/>
            <person name="Kaster A.-K."/>
            <person name="Ovreas L."/>
            <person name="Rohde M."/>
            <person name="Galperin M.Y."/>
            <person name="Jogler C."/>
        </authorList>
    </citation>
    <scope>NUCLEOTIDE SEQUENCE [LARGE SCALE GENOMIC DNA]</scope>
    <source>
        <strain evidence="1 2">Pr1d</strain>
    </source>
</reference>
<dbReference type="RefSeq" id="WP_148071618.1">
    <property type="nucleotide sequence ID" value="NZ_CP042913.1"/>
</dbReference>
<protein>
    <submittedName>
        <fullName evidence="1">Uncharacterized protein</fullName>
    </submittedName>
</protein>
<organism evidence="1 2">
    <name type="scientific">Bythopirellula goksoeyrii</name>
    <dbReference type="NCBI Taxonomy" id="1400387"/>
    <lineage>
        <taxon>Bacteria</taxon>
        <taxon>Pseudomonadati</taxon>
        <taxon>Planctomycetota</taxon>
        <taxon>Planctomycetia</taxon>
        <taxon>Pirellulales</taxon>
        <taxon>Lacipirellulaceae</taxon>
        <taxon>Bythopirellula</taxon>
    </lineage>
</organism>
<name>A0A5B9QEM6_9BACT</name>
<dbReference type="KEGG" id="bgok:Pr1d_00430"/>
<dbReference type="Proteomes" id="UP000323917">
    <property type="component" value="Chromosome"/>
</dbReference>
<accession>A0A5B9QEM6</accession>
<dbReference type="AlphaFoldDB" id="A0A5B9QEM6"/>
<evidence type="ECO:0000313" key="1">
    <source>
        <dbReference type="EMBL" id="QEG32783.1"/>
    </source>
</evidence>
<sequence length="62" mass="7067">MNELPLVSVSRREREEVAISSAVKPTGYLKPNEEAIQLRSRLLQMILNNERSRRTPPPAPKV</sequence>
<proteinExistence type="predicted"/>